<name>A0A840BTC5_9RHOO</name>
<dbReference type="Proteomes" id="UP000561045">
    <property type="component" value="Unassembled WGS sequence"/>
</dbReference>
<sequence length="518" mass="56544">MPLTDANNLDALGGWLDEARAGRHLPDPMLATGDASATNAANSALYLRAMASRLASLGYLAPDAAQTDNLTPALSEAIVAFQRDAGFSGNDIDGWAGPKTKHRLQQLVSFEEEQSPAEWGALGQHPDSFPAVRRAVYLRLYTLGYLDWDAPLSRTTTLDLDQNPGFRAGLQRFLLDAAALGLSQASLPPQLTPASLQLLFGHDALIAALASHPSFHDAPEHQRFIEAIGCVELWLLGYDVSIARRQPTRRIRAGTHGPRDQPSFKDVSAVDIALADFQEKFGLERKSRSAAHFGPDFFAQIHALAAADGSDDPTIQNEILARAATHRDSIVDKLGKLATRLWDGVKRLWGWLKRALTQAWGDIEDELWNLARFIGGEARKAYEGVLKAIDIVHHGLAYRTGRCFPGSRADTALLQVQRDFDAMLFVSTQAPPGAALDLVQAERHEARYFIAACRILQALTDALIEVLRVVVAGAGLGWFVLLLALSRSVREIHAIRDIVDGFDDYDLGPGSLYLNPTV</sequence>
<accession>A0A840BTC5</accession>
<protein>
    <submittedName>
        <fullName evidence="2">Uncharacterized protein</fullName>
    </submittedName>
</protein>
<gene>
    <name evidence="2" type="ORF">GGR36_004280</name>
</gene>
<comment type="caution">
    <text evidence="2">The sequence shown here is derived from an EMBL/GenBank/DDBJ whole genome shotgun (WGS) entry which is preliminary data.</text>
</comment>
<dbReference type="RefSeq" id="WP_183638440.1">
    <property type="nucleotide sequence ID" value="NZ_BAABLE010000001.1"/>
</dbReference>
<dbReference type="SUPFAM" id="SSF47090">
    <property type="entry name" value="PGBD-like"/>
    <property type="match status" value="1"/>
</dbReference>
<organism evidence="2 3">
    <name type="scientific">Niveibacterium umoris</name>
    <dbReference type="NCBI Taxonomy" id="1193620"/>
    <lineage>
        <taxon>Bacteria</taxon>
        <taxon>Pseudomonadati</taxon>
        <taxon>Pseudomonadota</taxon>
        <taxon>Betaproteobacteria</taxon>
        <taxon>Rhodocyclales</taxon>
        <taxon>Rhodocyclaceae</taxon>
        <taxon>Niveibacterium</taxon>
    </lineage>
</organism>
<evidence type="ECO:0000256" key="1">
    <source>
        <dbReference type="SAM" id="Phobius"/>
    </source>
</evidence>
<feature type="transmembrane region" description="Helical" evidence="1">
    <location>
        <begin position="466"/>
        <end position="486"/>
    </location>
</feature>
<dbReference type="AlphaFoldDB" id="A0A840BTC5"/>
<reference evidence="2 3" key="1">
    <citation type="submission" date="2020-08" db="EMBL/GenBank/DDBJ databases">
        <title>Genomic Encyclopedia of Type Strains, Phase IV (KMG-IV): sequencing the most valuable type-strain genomes for metagenomic binning, comparative biology and taxonomic classification.</title>
        <authorList>
            <person name="Goeker M."/>
        </authorList>
    </citation>
    <scope>NUCLEOTIDE SEQUENCE [LARGE SCALE GENOMIC DNA]</scope>
    <source>
        <strain evidence="2 3">DSM 106739</strain>
    </source>
</reference>
<keyword evidence="1" id="KW-1133">Transmembrane helix</keyword>
<evidence type="ECO:0000313" key="3">
    <source>
        <dbReference type="Proteomes" id="UP000561045"/>
    </source>
</evidence>
<dbReference type="EMBL" id="JACIET010000005">
    <property type="protein sequence ID" value="MBB4014922.1"/>
    <property type="molecule type" value="Genomic_DNA"/>
</dbReference>
<dbReference type="InterPro" id="IPR036366">
    <property type="entry name" value="PGBDSf"/>
</dbReference>
<keyword evidence="1" id="KW-0812">Transmembrane</keyword>
<keyword evidence="1" id="KW-0472">Membrane</keyword>
<dbReference type="InterPro" id="IPR036365">
    <property type="entry name" value="PGBD-like_sf"/>
</dbReference>
<keyword evidence="3" id="KW-1185">Reference proteome</keyword>
<proteinExistence type="predicted"/>
<dbReference type="Gene3D" id="1.10.101.10">
    <property type="entry name" value="PGBD-like superfamily/PGBD"/>
    <property type="match status" value="1"/>
</dbReference>
<evidence type="ECO:0000313" key="2">
    <source>
        <dbReference type="EMBL" id="MBB4014922.1"/>
    </source>
</evidence>